<keyword evidence="7" id="KW-0492">Microsome</keyword>
<keyword evidence="8" id="KW-0249">Electron transport</keyword>
<dbReference type="GO" id="GO:0005789">
    <property type="term" value="C:endoplasmic reticulum membrane"/>
    <property type="evidence" value="ECO:0007669"/>
    <property type="project" value="UniProtKB-SubCell"/>
</dbReference>
<dbReference type="FunFam" id="3.10.120.10:FF:000002">
    <property type="entry name" value="Cytochrome b5 type B"/>
    <property type="match status" value="1"/>
</dbReference>
<dbReference type="Proteomes" id="UP001154114">
    <property type="component" value="Chromosome 3"/>
</dbReference>
<evidence type="ECO:0000256" key="9">
    <source>
        <dbReference type="ARBA" id="ARBA00023004"/>
    </source>
</evidence>
<keyword evidence="10" id="KW-0472">Membrane</keyword>
<dbReference type="PANTHER" id="PTHR19359">
    <property type="entry name" value="CYTOCHROME B5"/>
    <property type="match status" value="1"/>
</dbReference>
<dbReference type="PANTHER" id="PTHR19359:SF150">
    <property type="entry name" value="CYTOCHROME B5"/>
    <property type="match status" value="1"/>
</dbReference>
<evidence type="ECO:0000256" key="6">
    <source>
        <dbReference type="ARBA" id="ARBA00022824"/>
    </source>
</evidence>
<accession>A0A9N8KY31</accession>
<keyword evidence="17" id="KW-1185">Reference proteome</keyword>
<sequence length="190" mass="21016">MEEQPKLFTREELKSRCTRKDAVLIIHNEVYDVTKFLAEHPGGEEVLLEKGGQDATESFEDVSHSSEARSLMEKYKIGDLVEEDRVQSKNAFAPQWSNDQAQEQGKCRVDVVADAAAAGRGRHHPVPLPVRVAAAPAPLAPPAPSPHHVLLSLCIHSTCESCKTASDVDEYLLSRASPSRPWRCSQKFFA</sequence>
<evidence type="ECO:0000256" key="10">
    <source>
        <dbReference type="ARBA" id="ARBA00023136"/>
    </source>
</evidence>
<dbReference type="OrthoDB" id="260519at2759"/>
<evidence type="ECO:0000256" key="14">
    <source>
        <dbReference type="RuleBase" id="RU362121"/>
    </source>
</evidence>
<dbReference type="SMART" id="SM01117">
    <property type="entry name" value="Cyt-b5"/>
    <property type="match status" value="1"/>
</dbReference>
<dbReference type="EMBL" id="LR824006">
    <property type="protein sequence ID" value="CAD0195826.1"/>
    <property type="molecule type" value="Genomic_DNA"/>
</dbReference>
<keyword evidence="3 14" id="KW-0349">Heme</keyword>
<keyword evidence="9 14" id="KW-0408">Iron</keyword>
<evidence type="ECO:0000256" key="3">
    <source>
        <dbReference type="ARBA" id="ARBA00022617"/>
    </source>
</evidence>
<keyword evidence="4" id="KW-0812">Transmembrane</keyword>
<comment type="subcellular location">
    <subcellularLocation>
        <location evidence="1">Endoplasmic reticulum membrane</location>
        <topology evidence="1">Single-pass membrane protein</topology>
        <orientation evidence="1">Cytoplasmic side</orientation>
    </subcellularLocation>
    <subcellularLocation>
        <location evidence="11">Microsome membrane</location>
        <topology evidence="11">Single-pass membrane protein</topology>
        <orientation evidence="11">Cytoplasmic side</orientation>
    </subcellularLocation>
</comment>
<dbReference type="InterPro" id="IPR018506">
    <property type="entry name" value="Cyt_B5_heme-BS"/>
</dbReference>
<proteinExistence type="inferred from homology"/>
<protein>
    <recommendedName>
        <fullName evidence="13">Cytochrome b5</fullName>
    </recommendedName>
</protein>
<dbReference type="GO" id="GO:0020037">
    <property type="term" value="F:heme binding"/>
    <property type="evidence" value="ECO:0007669"/>
    <property type="project" value="UniProtKB-UniRule"/>
</dbReference>
<gene>
    <name evidence="16" type="ORF">CINC_LOCUS9776</name>
</gene>
<evidence type="ECO:0000256" key="5">
    <source>
        <dbReference type="ARBA" id="ARBA00022723"/>
    </source>
</evidence>
<dbReference type="PROSITE" id="PS00191">
    <property type="entry name" value="CYTOCHROME_B5_1"/>
    <property type="match status" value="1"/>
</dbReference>
<dbReference type="GO" id="GO:0046872">
    <property type="term" value="F:metal ion binding"/>
    <property type="evidence" value="ECO:0007669"/>
    <property type="project" value="UniProtKB-UniRule"/>
</dbReference>
<evidence type="ECO:0000256" key="12">
    <source>
        <dbReference type="ARBA" id="ARBA00038168"/>
    </source>
</evidence>
<dbReference type="PROSITE" id="PS50255">
    <property type="entry name" value="CYTOCHROME_B5_2"/>
    <property type="match status" value="1"/>
</dbReference>
<evidence type="ECO:0000256" key="2">
    <source>
        <dbReference type="ARBA" id="ARBA00022448"/>
    </source>
</evidence>
<evidence type="ECO:0000259" key="15">
    <source>
        <dbReference type="PROSITE" id="PS50255"/>
    </source>
</evidence>
<evidence type="ECO:0000256" key="8">
    <source>
        <dbReference type="ARBA" id="ARBA00022982"/>
    </source>
</evidence>
<keyword evidence="5 14" id="KW-0479">Metal-binding</keyword>
<evidence type="ECO:0000313" key="16">
    <source>
        <dbReference type="EMBL" id="CAD0195826.1"/>
    </source>
</evidence>
<organism evidence="16 17">
    <name type="scientific">Chrysodeixis includens</name>
    <name type="common">Soybean looper</name>
    <name type="synonym">Pseudoplusia includens</name>
    <dbReference type="NCBI Taxonomy" id="689277"/>
    <lineage>
        <taxon>Eukaryota</taxon>
        <taxon>Metazoa</taxon>
        <taxon>Ecdysozoa</taxon>
        <taxon>Arthropoda</taxon>
        <taxon>Hexapoda</taxon>
        <taxon>Insecta</taxon>
        <taxon>Pterygota</taxon>
        <taxon>Neoptera</taxon>
        <taxon>Endopterygota</taxon>
        <taxon>Lepidoptera</taxon>
        <taxon>Glossata</taxon>
        <taxon>Ditrysia</taxon>
        <taxon>Noctuoidea</taxon>
        <taxon>Noctuidae</taxon>
        <taxon>Plusiinae</taxon>
        <taxon>Chrysodeixis</taxon>
    </lineage>
</organism>
<keyword evidence="2" id="KW-0813">Transport</keyword>
<reference evidence="16" key="1">
    <citation type="submission" date="2021-12" db="EMBL/GenBank/DDBJ databases">
        <authorList>
            <person name="King R."/>
        </authorList>
    </citation>
    <scope>NUCLEOTIDE SEQUENCE</scope>
</reference>
<dbReference type="InterPro" id="IPR036400">
    <property type="entry name" value="Cyt_B5-like_heme/steroid_sf"/>
</dbReference>
<dbReference type="Pfam" id="PF00173">
    <property type="entry name" value="Cyt-b5"/>
    <property type="match status" value="1"/>
</dbReference>
<dbReference type="Gene3D" id="3.10.120.10">
    <property type="entry name" value="Cytochrome b5-like heme/steroid binding domain"/>
    <property type="match status" value="1"/>
</dbReference>
<dbReference type="AlphaFoldDB" id="A0A9N8KY31"/>
<evidence type="ECO:0000256" key="4">
    <source>
        <dbReference type="ARBA" id="ARBA00022692"/>
    </source>
</evidence>
<feature type="domain" description="Cytochrome b5 heme-binding" evidence="15">
    <location>
        <begin position="5"/>
        <end position="81"/>
    </location>
</feature>
<evidence type="ECO:0000256" key="11">
    <source>
        <dbReference type="ARBA" id="ARBA00037877"/>
    </source>
</evidence>
<comment type="similarity">
    <text evidence="12 14">Belongs to the cytochrome b5 family.</text>
</comment>
<evidence type="ECO:0000256" key="7">
    <source>
        <dbReference type="ARBA" id="ARBA00022848"/>
    </source>
</evidence>
<dbReference type="PRINTS" id="PR00363">
    <property type="entry name" value="CYTOCHROMEB5"/>
</dbReference>
<evidence type="ECO:0000256" key="1">
    <source>
        <dbReference type="ARBA" id="ARBA00004131"/>
    </source>
</evidence>
<evidence type="ECO:0000256" key="13">
    <source>
        <dbReference type="ARBA" id="ARBA00039806"/>
    </source>
</evidence>
<evidence type="ECO:0000313" key="17">
    <source>
        <dbReference type="Proteomes" id="UP001154114"/>
    </source>
</evidence>
<dbReference type="InterPro" id="IPR001199">
    <property type="entry name" value="Cyt_B5-like_heme/steroid-bd"/>
</dbReference>
<name>A0A9N8KY31_CHRIL</name>
<dbReference type="InterPro" id="IPR050668">
    <property type="entry name" value="Cytochrome_b5"/>
</dbReference>
<keyword evidence="6" id="KW-0256">Endoplasmic reticulum</keyword>
<dbReference type="SUPFAM" id="SSF55856">
    <property type="entry name" value="Cytochrome b5-like heme/steroid binding domain"/>
    <property type="match status" value="1"/>
</dbReference>